<dbReference type="Gene3D" id="3.50.50.60">
    <property type="entry name" value="FAD/NAD(P)-binding domain"/>
    <property type="match status" value="1"/>
</dbReference>
<dbReference type="InterPro" id="IPR012132">
    <property type="entry name" value="GMC_OxRdtase"/>
</dbReference>
<dbReference type="EMBL" id="CAADJE010000019">
    <property type="protein sequence ID" value="VFS61831.1"/>
    <property type="molecule type" value="Genomic_DNA"/>
</dbReference>
<feature type="domain" description="Glucose-methanol-choline oxidoreductase N-terminal" evidence="10">
    <location>
        <begin position="260"/>
        <end position="274"/>
    </location>
</feature>
<evidence type="ECO:0000256" key="6">
    <source>
        <dbReference type="NCBIfam" id="TIGR01810"/>
    </source>
</evidence>
<dbReference type="AlphaFoldDB" id="A0A485AMY6"/>
<accession>A0A485AMY6</accession>
<evidence type="ECO:0000256" key="5">
    <source>
        <dbReference type="ARBA" id="ARBA00023002"/>
    </source>
</evidence>
<evidence type="ECO:0000313" key="12">
    <source>
        <dbReference type="Proteomes" id="UP000345637"/>
    </source>
</evidence>
<dbReference type="GO" id="GO:0008812">
    <property type="term" value="F:choline dehydrogenase activity"/>
    <property type="evidence" value="ECO:0007669"/>
    <property type="project" value="UniProtKB-UniRule"/>
</dbReference>
<keyword evidence="3 7" id="KW-0285">Flavoprotein</keyword>
<keyword evidence="5 11" id="KW-0560">Oxidoreductase</keyword>
<keyword evidence="4 7" id="KW-0274">FAD</keyword>
<evidence type="ECO:0000256" key="8">
    <source>
        <dbReference type="RuleBase" id="RU003969"/>
    </source>
</evidence>
<dbReference type="GO" id="GO:0019285">
    <property type="term" value="P:glycine betaine biosynthetic process from choline"/>
    <property type="evidence" value="ECO:0007669"/>
    <property type="project" value="UniProtKB-UniRule"/>
</dbReference>
<dbReference type="GO" id="GO:0016020">
    <property type="term" value="C:membrane"/>
    <property type="evidence" value="ECO:0007669"/>
    <property type="project" value="TreeGrafter"/>
</dbReference>
<protein>
    <recommendedName>
        <fullName evidence="6 8">Choline dehydrogenase</fullName>
        <ecNumber evidence="6 8">1.1.99.1</ecNumber>
    </recommendedName>
</protein>
<dbReference type="PIRSF" id="PIRSF000137">
    <property type="entry name" value="Alcohol_oxidase"/>
    <property type="match status" value="1"/>
</dbReference>
<dbReference type="Pfam" id="PF05199">
    <property type="entry name" value="GMC_oxred_C"/>
    <property type="match status" value="1"/>
</dbReference>
<dbReference type="SUPFAM" id="SSF54373">
    <property type="entry name" value="FAD-linked reductases, C-terminal domain"/>
    <property type="match status" value="1"/>
</dbReference>
<reference evidence="11 12" key="1">
    <citation type="submission" date="2019-03" db="EMBL/GenBank/DDBJ databases">
        <authorList>
            <consortium name="Pathogen Informatics"/>
        </authorList>
    </citation>
    <scope>NUCLEOTIDE SEQUENCE [LARGE SCALE GENOMIC DNA]</scope>
    <source>
        <strain evidence="11 12">NCTC12998</strain>
    </source>
</reference>
<name>A0A485AMY6_RAOPL</name>
<dbReference type="EC" id="1.1.99.1" evidence="6 8"/>
<dbReference type="Pfam" id="PF00732">
    <property type="entry name" value="GMC_oxred_N"/>
    <property type="match status" value="1"/>
</dbReference>
<dbReference type="PANTHER" id="PTHR11552">
    <property type="entry name" value="GLUCOSE-METHANOL-CHOLINE GMC OXIDOREDUCTASE"/>
    <property type="match status" value="1"/>
</dbReference>
<dbReference type="InterPro" id="IPR007867">
    <property type="entry name" value="GMC_OxRtase_C"/>
</dbReference>
<feature type="domain" description="Glucose-methanol-choline oxidoreductase N-terminal" evidence="9">
    <location>
        <begin position="82"/>
        <end position="105"/>
    </location>
</feature>
<comment type="cofactor">
    <cofactor evidence="1">
        <name>FAD</name>
        <dbReference type="ChEBI" id="CHEBI:57692"/>
    </cofactor>
</comment>
<dbReference type="GO" id="GO:0050660">
    <property type="term" value="F:flavin adenine dinucleotide binding"/>
    <property type="evidence" value="ECO:0007669"/>
    <property type="project" value="InterPro"/>
</dbReference>
<evidence type="ECO:0000259" key="9">
    <source>
        <dbReference type="PROSITE" id="PS00623"/>
    </source>
</evidence>
<dbReference type="Proteomes" id="UP000345637">
    <property type="component" value="Unassembled WGS sequence"/>
</dbReference>
<evidence type="ECO:0000259" key="10">
    <source>
        <dbReference type="PROSITE" id="PS00624"/>
    </source>
</evidence>
<evidence type="ECO:0000256" key="1">
    <source>
        <dbReference type="ARBA" id="ARBA00001974"/>
    </source>
</evidence>
<dbReference type="NCBIfam" id="NF002550">
    <property type="entry name" value="PRK02106.1"/>
    <property type="match status" value="1"/>
</dbReference>
<evidence type="ECO:0000256" key="2">
    <source>
        <dbReference type="ARBA" id="ARBA00010790"/>
    </source>
</evidence>
<dbReference type="PANTHER" id="PTHR11552:SF147">
    <property type="entry name" value="CHOLINE DEHYDROGENASE, MITOCHONDRIAL"/>
    <property type="match status" value="1"/>
</dbReference>
<dbReference type="UniPathway" id="UPA00529">
    <property type="reaction ID" value="UER00385"/>
</dbReference>
<gene>
    <name evidence="11" type="primary">betA</name>
    <name evidence="11" type="ORF">NCTC12998_01623</name>
</gene>
<dbReference type="SUPFAM" id="SSF51905">
    <property type="entry name" value="FAD/NAD(P)-binding domain"/>
    <property type="match status" value="1"/>
</dbReference>
<dbReference type="PROSITE" id="PS00623">
    <property type="entry name" value="GMC_OXRED_1"/>
    <property type="match status" value="1"/>
</dbReference>
<dbReference type="PROSITE" id="PS00624">
    <property type="entry name" value="GMC_OXRED_2"/>
    <property type="match status" value="1"/>
</dbReference>
<evidence type="ECO:0000256" key="7">
    <source>
        <dbReference type="RuleBase" id="RU003968"/>
    </source>
</evidence>
<organism evidence="11 12">
    <name type="scientific">Raoultella planticola</name>
    <name type="common">Klebsiella planticola</name>
    <dbReference type="NCBI Taxonomy" id="575"/>
    <lineage>
        <taxon>Bacteria</taxon>
        <taxon>Pseudomonadati</taxon>
        <taxon>Pseudomonadota</taxon>
        <taxon>Gammaproteobacteria</taxon>
        <taxon>Enterobacterales</taxon>
        <taxon>Enterobacteriaceae</taxon>
        <taxon>Klebsiella/Raoultella group</taxon>
        <taxon>Raoultella</taxon>
    </lineage>
</organism>
<dbReference type="InterPro" id="IPR000172">
    <property type="entry name" value="GMC_OxRdtase_N"/>
</dbReference>
<dbReference type="InterPro" id="IPR011533">
    <property type="entry name" value="BetA"/>
</dbReference>
<proteinExistence type="inferred from homology"/>
<evidence type="ECO:0000313" key="11">
    <source>
        <dbReference type="EMBL" id="VFS61831.1"/>
    </source>
</evidence>
<evidence type="ECO:0000256" key="3">
    <source>
        <dbReference type="ARBA" id="ARBA00022630"/>
    </source>
</evidence>
<evidence type="ECO:0000256" key="4">
    <source>
        <dbReference type="ARBA" id="ARBA00022827"/>
    </source>
</evidence>
<comment type="pathway">
    <text evidence="8">Amine and polyamine biosynthesis; betaine biosynthesis via choline pathway; betaine aldehyde from choline (cytochrome c reductase route): step 1/1.</text>
</comment>
<comment type="similarity">
    <text evidence="2 7">Belongs to the GMC oxidoreductase family.</text>
</comment>
<dbReference type="NCBIfam" id="TIGR01810">
    <property type="entry name" value="betA"/>
    <property type="match status" value="1"/>
</dbReference>
<sequence>MQFDYIIIGAGSAGNVLATRLTEDPHTTVLLLEAGGPDYRFDFRTQMPAALAFPLQGRRYNWAYETEPEPYMNNRRMECGRGKGLGGSSLINGMCYIRGNAMDLDNWATAPGLESWSYLDCLPYYRKAETRDIGANDYHGGDGPVSVATPKQNNNPLFHAMVEAGVQAGYPRTDDLNGYQQEGFGPMDRTVTPQGRRASTARGYLDQARGRPNLTIRTHALTDHIIFAGKARGWGRMAGRADSTAPSKATASKEVLLCAGAIASPQILQRSGVGNPDLLRQFDIPLVHALPGVGENLQDHLEMYLQYECKEPVSLYPALQWWNQPKIGAEWLFGGTGIGASNQFEAGGFIRSREEFAWPNIQYHFLPVAINYNGSNAVKEHGFQCHVGSMRSPSRGHVRLKSRDPHEHPAILFNYMSSEQDWQEFRDAIRITRDIMNQPALDKYRGREISPGLDCQSDAELDEFVRNHAETAFHPCGTCKMGDDEMAVVDGEGRVHGLEGLRVVDASIMPQIITGNLNATTIMIGGENSRCHSRPPAAAAQHGALLWWPTARRCVVRLLDSKPALASVLTSLPPGGG</sequence>
<dbReference type="InterPro" id="IPR036188">
    <property type="entry name" value="FAD/NAD-bd_sf"/>
</dbReference>
<dbReference type="Gene3D" id="3.30.560.10">
    <property type="entry name" value="Glucose Oxidase, domain 3"/>
    <property type="match status" value="1"/>
</dbReference>
<comment type="catalytic activity">
    <reaction evidence="8">
        <text>choline + A = betaine aldehyde + AH2</text>
        <dbReference type="Rhea" id="RHEA:17433"/>
        <dbReference type="ChEBI" id="CHEBI:13193"/>
        <dbReference type="ChEBI" id="CHEBI:15354"/>
        <dbReference type="ChEBI" id="CHEBI:15710"/>
        <dbReference type="ChEBI" id="CHEBI:17499"/>
        <dbReference type="EC" id="1.1.99.1"/>
    </reaction>
</comment>